<keyword evidence="3" id="KW-1003">Cell membrane</keyword>
<sequence length="414" mass="43207">MRAVSSLFPTEPGPRRSYAVAKLLITFGRGMLLAALPLFLTRVVELSAAQVGLGLTIAATVTLAAGLPMGELADRRGPLEVVKAMLLLEAVALLAFIFVGNFVSLVAVATVYVLATRTILTAEGALLRRVAGEDAAGFRSATHAIANLGFSVGLIPGGIAIQLGTATAYHTLIVFDVLSLLAAWAVLRGLPRYEPLSKPAVGPRWVVLRDRPFVAFVLLSAALLPQFNVLTLLLPLWVVDETDAPRWCVPLALVIHSVLIILFQVRLGSAVRTIRQGGFAWRRAGMYFLVSCSVLGFAAGLPGWAALAVVVAAVTLHTFGEIMHTAGGFALGMGLPPAHAQGQYDGFGGIVGGAGSAVAPALLLGVVLGLGLPGLVGLGAFFLATSMLMPAVARWGERTRQSAAELTDLKAVRA</sequence>
<keyword evidence="5 7" id="KW-1133">Transmembrane helix</keyword>
<evidence type="ECO:0000256" key="1">
    <source>
        <dbReference type="ARBA" id="ARBA00004651"/>
    </source>
</evidence>
<dbReference type="Gene3D" id="1.20.1250.20">
    <property type="entry name" value="MFS general substrate transporter like domains"/>
    <property type="match status" value="1"/>
</dbReference>
<feature type="transmembrane region" description="Helical" evidence="7">
    <location>
        <begin position="167"/>
        <end position="187"/>
    </location>
</feature>
<dbReference type="RefSeq" id="WP_173161656.1">
    <property type="nucleotide sequence ID" value="NZ_AP022871.1"/>
</dbReference>
<organism evidence="8 9">
    <name type="scientific">Phytohabitans suffuscus</name>
    <dbReference type="NCBI Taxonomy" id="624315"/>
    <lineage>
        <taxon>Bacteria</taxon>
        <taxon>Bacillati</taxon>
        <taxon>Actinomycetota</taxon>
        <taxon>Actinomycetes</taxon>
        <taxon>Micromonosporales</taxon>
        <taxon>Micromonosporaceae</taxon>
    </lineage>
</organism>
<dbReference type="GO" id="GO:0005886">
    <property type="term" value="C:plasma membrane"/>
    <property type="evidence" value="ECO:0007669"/>
    <property type="project" value="UniProtKB-SubCell"/>
</dbReference>
<keyword evidence="4 7" id="KW-0812">Transmembrane</keyword>
<dbReference type="PANTHER" id="PTHR23517:SF2">
    <property type="entry name" value="MULTIDRUG RESISTANCE PROTEIN MDTH"/>
    <property type="match status" value="1"/>
</dbReference>
<dbReference type="GO" id="GO:0022857">
    <property type="term" value="F:transmembrane transporter activity"/>
    <property type="evidence" value="ECO:0007669"/>
    <property type="project" value="InterPro"/>
</dbReference>
<reference evidence="8 9" key="2">
    <citation type="submission" date="2020-03" db="EMBL/GenBank/DDBJ databases">
        <authorList>
            <person name="Ichikawa N."/>
            <person name="Kimura A."/>
            <person name="Kitahashi Y."/>
            <person name="Uohara A."/>
        </authorList>
    </citation>
    <scope>NUCLEOTIDE SEQUENCE [LARGE SCALE GENOMIC DNA]</scope>
    <source>
        <strain evidence="8 9">NBRC 105367</strain>
    </source>
</reference>
<dbReference type="PANTHER" id="PTHR23517">
    <property type="entry name" value="RESISTANCE PROTEIN MDTM, PUTATIVE-RELATED-RELATED"/>
    <property type="match status" value="1"/>
</dbReference>
<feature type="transmembrane region" description="Helical" evidence="7">
    <location>
        <begin position="51"/>
        <end position="70"/>
    </location>
</feature>
<feature type="transmembrane region" description="Helical" evidence="7">
    <location>
        <begin position="90"/>
        <end position="115"/>
    </location>
</feature>
<protein>
    <submittedName>
        <fullName evidence="8">MFS transporter</fullName>
    </submittedName>
</protein>
<dbReference type="InterPro" id="IPR011701">
    <property type="entry name" value="MFS"/>
</dbReference>
<evidence type="ECO:0000256" key="4">
    <source>
        <dbReference type="ARBA" id="ARBA00022692"/>
    </source>
</evidence>
<keyword evidence="2" id="KW-0813">Transport</keyword>
<evidence type="ECO:0000256" key="2">
    <source>
        <dbReference type="ARBA" id="ARBA00022448"/>
    </source>
</evidence>
<name>A0A6F8YUM5_9ACTN</name>
<comment type="subcellular location">
    <subcellularLocation>
        <location evidence="1">Cell membrane</location>
        <topology evidence="1">Multi-pass membrane protein</topology>
    </subcellularLocation>
</comment>
<proteinExistence type="predicted"/>
<feature type="transmembrane region" description="Helical" evidence="7">
    <location>
        <begin position="244"/>
        <end position="263"/>
    </location>
</feature>
<reference evidence="8 9" key="1">
    <citation type="submission" date="2020-03" db="EMBL/GenBank/DDBJ databases">
        <title>Whole genome shotgun sequence of Phytohabitans suffuscus NBRC 105367.</title>
        <authorList>
            <person name="Komaki H."/>
            <person name="Tamura T."/>
        </authorList>
    </citation>
    <scope>NUCLEOTIDE SEQUENCE [LARGE SCALE GENOMIC DNA]</scope>
    <source>
        <strain evidence="8 9">NBRC 105367</strain>
    </source>
</reference>
<keyword evidence="9" id="KW-1185">Reference proteome</keyword>
<feature type="transmembrane region" description="Helical" evidence="7">
    <location>
        <begin position="20"/>
        <end position="39"/>
    </location>
</feature>
<accession>A0A6F8YUM5</accession>
<dbReference type="Pfam" id="PF07690">
    <property type="entry name" value="MFS_1"/>
    <property type="match status" value="1"/>
</dbReference>
<evidence type="ECO:0000256" key="6">
    <source>
        <dbReference type="ARBA" id="ARBA00023136"/>
    </source>
</evidence>
<dbReference type="EMBL" id="AP022871">
    <property type="protein sequence ID" value="BCB89683.1"/>
    <property type="molecule type" value="Genomic_DNA"/>
</dbReference>
<dbReference type="SUPFAM" id="SSF103473">
    <property type="entry name" value="MFS general substrate transporter"/>
    <property type="match status" value="1"/>
</dbReference>
<evidence type="ECO:0000256" key="5">
    <source>
        <dbReference type="ARBA" id="ARBA00022989"/>
    </source>
</evidence>
<dbReference type="InterPro" id="IPR050171">
    <property type="entry name" value="MFS_Transporters"/>
</dbReference>
<evidence type="ECO:0000313" key="8">
    <source>
        <dbReference type="EMBL" id="BCB89683.1"/>
    </source>
</evidence>
<dbReference type="Proteomes" id="UP000503011">
    <property type="component" value="Chromosome"/>
</dbReference>
<feature type="transmembrane region" description="Helical" evidence="7">
    <location>
        <begin position="213"/>
        <end position="238"/>
    </location>
</feature>
<evidence type="ECO:0000256" key="3">
    <source>
        <dbReference type="ARBA" id="ARBA00022475"/>
    </source>
</evidence>
<gene>
    <name evidence="8" type="ORF">Psuf_069960</name>
</gene>
<dbReference type="KEGG" id="psuu:Psuf_069960"/>
<feature type="transmembrane region" description="Helical" evidence="7">
    <location>
        <begin position="136"/>
        <end position="161"/>
    </location>
</feature>
<evidence type="ECO:0000313" key="9">
    <source>
        <dbReference type="Proteomes" id="UP000503011"/>
    </source>
</evidence>
<dbReference type="InterPro" id="IPR036259">
    <property type="entry name" value="MFS_trans_sf"/>
</dbReference>
<keyword evidence="6 7" id="KW-0472">Membrane</keyword>
<evidence type="ECO:0000256" key="7">
    <source>
        <dbReference type="SAM" id="Phobius"/>
    </source>
</evidence>
<dbReference type="AlphaFoldDB" id="A0A6F8YUM5"/>